<gene>
    <name evidence="2" type="ORF">ABDB84_14715</name>
</gene>
<organism evidence="2 3">
    <name type="scientific">Uliginosibacterium sediminicola</name>
    <dbReference type="NCBI Taxonomy" id="2024550"/>
    <lineage>
        <taxon>Bacteria</taxon>
        <taxon>Pseudomonadati</taxon>
        <taxon>Pseudomonadota</taxon>
        <taxon>Betaproteobacteria</taxon>
        <taxon>Rhodocyclales</taxon>
        <taxon>Zoogloeaceae</taxon>
        <taxon>Uliginosibacterium</taxon>
    </lineage>
</organism>
<reference evidence="2 3" key="1">
    <citation type="journal article" date="2018" name="Int. J. Syst. Evol. Microbiol.">
        <title>Uliginosibacterium sediminicola sp. nov., isolated from freshwater sediment.</title>
        <authorList>
            <person name="Hwang W.M."/>
            <person name="Kim S.M."/>
            <person name="Kang K."/>
            <person name="Ahn T.Y."/>
        </authorList>
    </citation>
    <scope>NUCLEOTIDE SEQUENCE [LARGE SCALE GENOMIC DNA]</scope>
    <source>
        <strain evidence="2 3">M1-21</strain>
    </source>
</reference>
<feature type="transmembrane region" description="Helical" evidence="1">
    <location>
        <begin position="12"/>
        <end position="29"/>
    </location>
</feature>
<feature type="transmembrane region" description="Helical" evidence="1">
    <location>
        <begin position="75"/>
        <end position="93"/>
    </location>
</feature>
<keyword evidence="1" id="KW-0472">Membrane</keyword>
<evidence type="ECO:0000256" key="1">
    <source>
        <dbReference type="SAM" id="Phobius"/>
    </source>
</evidence>
<dbReference type="RefSeq" id="WP_345920507.1">
    <property type="nucleotide sequence ID" value="NZ_JBDIVE010000008.1"/>
</dbReference>
<keyword evidence="1" id="KW-1133">Transmembrane helix</keyword>
<name>A0ABU9Z194_9RHOO</name>
<comment type="caution">
    <text evidence="2">The sequence shown here is derived from an EMBL/GenBank/DDBJ whole genome shotgun (WGS) entry which is preliminary data.</text>
</comment>
<evidence type="ECO:0008006" key="4">
    <source>
        <dbReference type="Google" id="ProtNLM"/>
    </source>
</evidence>
<protein>
    <recommendedName>
        <fullName evidence="4">DUF2182 domain-containing protein</fullName>
    </recommendedName>
</protein>
<keyword evidence="1" id="KW-0812">Transmembrane</keyword>
<evidence type="ECO:0000313" key="2">
    <source>
        <dbReference type="EMBL" id="MEN3069737.1"/>
    </source>
</evidence>
<feature type="transmembrane region" description="Helical" evidence="1">
    <location>
        <begin position="49"/>
        <end position="68"/>
    </location>
</feature>
<dbReference type="Proteomes" id="UP001410394">
    <property type="component" value="Unassembled WGS sequence"/>
</dbReference>
<dbReference type="EMBL" id="JBDIVE010000008">
    <property type="protein sequence ID" value="MEN3069737.1"/>
    <property type="molecule type" value="Genomic_DNA"/>
</dbReference>
<sequence length="97" mass="10465">MYRNRPSVLEHCVCCLWFAGFAGLAFMALSERSLALGGYADIRLGSGHAALVGLLLLGAALLMPAVLLRYARFKRLLLAGIGLAYLIFVGVYLCCRA</sequence>
<evidence type="ECO:0000313" key="3">
    <source>
        <dbReference type="Proteomes" id="UP001410394"/>
    </source>
</evidence>
<keyword evidence="3" id="KW-1185">Reference proteome</keyword>
<proteinExistence type="predicted"/>
<accession>A0ABU9Z194</accession>